<dbReference type="InterPro" id="IPR042122">
    <property type="entry name" value="Ser_AcTrfase_N_sf"/>
</dbReference>
<dbReference type="EMBL" id="FXSZ01000002">
    <property type="protein sequence ID" value="SMO46657.1"/>
    <property type="molecule type" value="Genomic_DNA"/>
</dbReference>
<evidence type="ECO:0000313" key="5">
    <source>
        <dbReference type="Proteomes" id="UP000315971"/>
    </source>
</evidence>
<dbReference type="PANTHER" id="PTHR42811">
    <property type="entry name" value="SERINE ACETYLTRANSFERASE"/>
    <property type="match status" value="1"/>
</dbReference>
<evidence type="ECO:0000313" key="4">
    <source>
        <dbReference type="EMBL" id="SMO46657.1"/>
    </source>
</evidence>
<accession>A0A521BHN6</accession>
<dbReference type="InterPro" id="IPR045304">
    <property type="entry name" value="LbH_SAT"/>
</dbReference>
<gene>
    <name evidence="4" type="ORF">SAMN06265350_102209</name>
</gene>
<dbReference type="Proteomes" id="UP000315971">
    <property type="component" value="Unassembled WGS sequence"/>
</dbReference>
<keyword evidence="3" id="KW-0012">Acyltransferase</keyword>
<dbReference type="GO" id="GO:0016746">
    <property type="term" value="F:acyltransferase activity"/>
    <property type="evidence" value="ECO:0007669"/>
    <property type="project" value="UniProtKB-KW"/>
</dbReference>
<evidence type="ECO:0000256" key="2">
    <source>
        <dbReference type="ARBA" id="ARBA00022679"/>
    </source>
</evidence>
<dbReference type="InterPro" id="IPR011004">
    <property type="entry name" value="Trimer_LpxA-like_sf"/>
</dbReference>
<keyword evidence="1" id="KW-0028">Amino-acid biosynthesis</keyword>
<sequence>MDKQFLYKIFDKGQNTYTFPSNKKVCKQAEQLFKLLFPEKTNQRIQSFEELQEKFTECELKWTALLSTMQNHLSENAADLSAALMNSLPEIYETLLTDIEAIHTGDPAAKSEFEVIRTYPGVFAISYYRLAHSMHKLGIPFLPRILTEYAHSKTGIDIHPGARIDKYFFIDHGTGITIGETCIIGKHVKLYQGITLGALSVSKNLASTKRHPTIEDNVVIYSGATILGGETIVGHDSIIGGNVWLTNSVAPFSKVYHQSNNKHFTQDITE</sequence>
<protein>
    <submittedName>
        <fullName evidence="4">Serine O-acetyltransferase</fullName>
    </submittedName>
</protein>
<keyword evidence="2 4" id="KW-0808">Transferase</keyword>
<reference evidence="4 5" key="1">
    <citation type="submission" date="2017-05" db="EMBL/GenBank/DDBJ databases">
        <authorList>
            <person name="Varghese N."/>
            <person name="Submissions S."/>
        </authorList>
    </citation>
    <scope>NUCLEOTIDE SEQUENCE [LARGE SCALE GENOMIC DNA]</scope>
    <source>
        <strain evidence="4 5">DSM 21342</strain>
    </source>
</reference>
<evidence type="ECO:0000256" key="3">
    <source>
        <dbReference type="ARBA" id="ARBA00023315"/>
    </source>
</evidence>
<proteinExistence type="predicted"/>
<dbReference type="RefSeq" id="WP_142601719.1">
    <property type="nucleotide sequence ID" value="NZ_FXSZ01000002.1"/>
</dbReference>
<name>A0A521BHN6_9SPHI</name>
<dbReference type="SUPFAM" id="SSF51161">
    <property type="entry name" value="Trimeric LpxA-like enzymes"/>
    <property type="match status" value="1"/>
</dbReference>
<dbReference type="GO" id="GO:0008652">
    <property type="term" value="P:amino acid biosynthetic process"/>
    <property type="evidence" value="ECO:0007669"/>
    <property type="project" value="UniProtKB-KW"/>
</dbReference>
<dbReference type="Gene3D" id="2.160.10.10">
    <property type="entry name" value="Hexapeptide repeat proteins"/>
    <property type="match status" value="1"/>
</dbReference>
<dbReference type="AlphaFoldDB" id="A0A521BHN6"/>
<dbReference type="OrthoDB" id="9801456at2"/>
<dbReference type="Gene3D" id="1.10.3130.10">
    <property type="entry name" value="serine acetyltransferase, domain 1"/>
    <property type="match status" value="1"/>
</dbReference>
<keyword evidence="5" id="KW-1185">Reference proteome</keyword>
<dbReference type="CDD" id="cd03354">
    <property type="entry name" value="LbH_SAT"/>
    <property type="match status" value="1"/>
</dbReference>
<evidence type="ECO:0000256" key="1">
    <source>
        <dbReference type="ARBA" id="ARBA00022605"/>
    </source>
</evidence>
<organism evidence="4 5">
    <name type="scientific">Solitalea koreensis</name>
    <dbReference type="NCBI Taxonomy" id="543615"/>
    <lineage>
        <taxon>Bacteria</taxon>
        <taxon>Pseudomonadati</taxon>
        <taxon>Bacteroidota</taxon>
        <taxon>Sphingobacteriia</taxon>
        <taxon>Sphingobacteriales</taxon>
        <taxon>Sphingobacteriaceae</taxon>
        <taxon>Solitalea</taxon>
    </lineage>
</organism>